<sequence>MENQNSKKSALVTSVVAVGYVIVAMIAGIILAGIM</sequence>
<dbReference type="Proteomes" id="UP000294854">
    <property type="component" value="Unassembled WGS sequence"/>
</dbReference>
<evidence type="ECO:0000313" key="2">
    <source>
        <dbReference type="EMBL" id="TDG75432.1"/>
    </source>
</evidence>
<dbReference type="EMBL" id="PUFO01000066">
    <property type="protein sequence ID" value="TDG75432.1"/>
    <property type="molecule type" value="Genomic_DNA"/>
</dbReference>
<keyword evidence="1" id="KW-1133">Transmembrane helix</keyword>
<evidence type="ECO:0000256" key="1">
    <source>
        <dbReference type="SAM" id="Phobius"/>
    </source>
</evidence>
<keyword evidence="3" id="KW-1185">Reference proteome</keyword>
<protein>
    <submittedName>
        <fullName evidence="2">Uncharacterized protein</fullName>
    </submittedName>
</protein>
<organism evidence="2 3">
    <name type="scientific">Secundilactobacillus malefermentans</name>
    <dbReference type="NCBI Taxonomy" id="176292"/>
    <lineage>
        <taxon>Bacteria</taxon>
        <taxon>Bacillati</taxon>
        <taxon>Bacillota</taxon>
        <taxon>Bacilli</taxon>
        <taxon>Lactobacillales</taxon>
        <taxon>Lactobacillaceae</taxon>
        <taxon>Secundilactobacillus</taxon>
    </lineage>
</organism>
<keyword evidence="1" id="KW-0472">Membrane</keyword>
<reference evidence="2 3" key="1">
    <citation type="journal article" date="2019" name="Appl. Microbiol. Biotechnol.">
        <title>Uncovering carbohydrate metabolism through a genotype-phenotype association study of 56 lactic acid bacteria genomes.</title>
        <authorList>
            <person name="Buron-Moles G."/>
            <person name="Chailyan A."/>
            <person name="Dolejs I."/>
            <person name="Forster J."/>
            <person name="Miks M.H."/>
        </authorList>
    </citation>
    <scope>NUCLEOTIDE SEQUENCE [LARGE SCALE GENOMIC DNA]</scope>
    <source>
        <strain evidence="2 3">ATCC 49373</strain>
    </source>
</reference>
<gene>
    <name evidence="2" type="ORF">C5L31_000306</name>
</gene>
<evidence type="ECO:0000313" key="3">
    <source>
        <dbReference type="Proteomes" id="UP000294854"/>
    </source>
</evidence>
<name>A0A4R5NL78_9LACO</name>
<feature type="transmembrane region" description="Helical" evidence="1">
    <location>
        <begin position="12"/>
        <end position="34"/>
    </location>
</feature>
<accession>A0A4R5NL78</accession>
<proteinExistence type="predicted"/>
<comment type="caution">
    <text evidence="2">The sequence shown here is derived from an EMBL/GenBank/DDBJ whole genome shotgun (WGS) entry which is preliminary data.</text>
</comment>
<dbReference type="AlphaFoldDB" id="A0A4R5NL78"/>
<keyword evidence="1" id="KW-0812">Transmembrane</keyword>